<dbReference type="PANTHER" id="PTHR10434:SF11">
    <property type="entry name" value="1-ACYL-SN-GLYCEROL-3-PHOSPHATE ACYLTRANSFERASE"/>
    <property type="match status" value="1"/>
</dbReference>
<dbReference type="PANTHER" id="PTHR10434">
    <property type="entry name" value="1-ACYL-SN-GLYCEROL-3-PHOSPHATE ACYLTRANSFERASE"/>
    <property type="match status" value="1"/>
</dbReference>
<dbReference type="CDD" id="cd07989">
    <property type="entry name" value="LPLAT_AGPAT-like"/>
    <property type="match status" value="1"/>
</dbReference>
<dbReference type="Pfam" id="PF01553">
    <property type="entry name" value="Acyltransferase"/>
    <property type="match status" value="1"/>
</dbReference>
<sequence>MKNLVATVSGFFTFTLVMLLLFPLFALLSLKESWQLTGLRLYRFWGRISLNMAALPTRVIWKGTPLPSGQQCVIAANHGSYLDIPVIGSGPILTTFLGKHELTKIPVFGFIYRKFSIVVKRGNRSSAKQAIELCKKALDNGLNVAIFPEGTITKTPPHMGNFKDGAFIIAVDKQVPIVPVSMPYSWKILPRDDRRPQVHVHPSIMIIHEAIPTIGLSHDDIPRLKEQVKTIIEQEIKAYNKDEY</sequence>
<evidence type="ECO:0000256" key="2">
    <source>
        <dbReference type="ARBA" id="ARBA00022679"/>
    </source>
</evidence>
<keyword evidence="4" id="KW-0812">Transmembrane</keyword>
<keyword evidence="4" id="KW-1133">Transmembrane helix</keyword>
<organism evidence="6 7">
    <name type="scientific">Persicobacter diffluens</name>
    <dbReference type="NCBI Taxonomy" id="981"/>
    <lineage>
        <taxon>Bacteria</taxon>
        <taxon>Pseudomonadati</taxon>
        <taxon>Bacteroidota</taxon>
        <taxon>Cytophagia</taxon>
        <taxon>Cytophagales</taxon>
        <taxon>Persicobacteraceae</taxon>
        <taxon>Persicobacter</taxon>
    </lineage>
</organism>
<dbReference type="RefSeq" id="WP_338236106.1">
    <property type="nucleotide sequence ID" value="NZ_BQKE01000001.1"/>
</dbReference>
<feature type="transmembrane region" description="Helical" evidence="4">
    <location>
        <begin position="6"/>
        <end position="30"/>
    </location>
</feature>
<dbReference type="Proteomes" id="UP001310022">
    <property type="component" value="Unassembled WGS sequence"/>
</dbReference>
<evidence type="ECO:0000259" key="5">
    <source>
        <dbReference type="SMART" id="SM00563"/>
    </source>
</evidence>
<evidence type="ECO:0000256" key="3">
    <source>
        <dbReference type="ARBA" id="ARBA00023315"/>
    </source>
</evidence>
<dbReference type="SMART" id="SM00563">
    <property type="entry name" value="PlsC"/>
    <property type="match status" value="1"/>
</dbReference>
<feature type="domain" description="Phospholipid/glycerol acyltransferase" evidence="5">
    <location>
        <begin position="72"/>
        <end position="185"/>
    </location>
</feature>
<comment type="pathway">
    <text evidence="1">Lipid metabolism.</text>
</comment>
<comment type="caution">
    <text evidence="6">The sequence shown here is derived from an EMBL/GenBank/DDBJ whole genome shotgun (WGS) entry which is preliminary data.</text>
</comment>
<proteinExistence type="predicted"/>
<dbReference type="GO" id="GO:0006654">
    <property type="term" value="P:phosphatidic acid biosynthetic process"/>
    <property type="evidence" value="ECO:0007669"/>
    <property type="project" value="TreeGrafter"/>
</dbReference>
<accession>A0AAN5AKX8</accession>
<evidence type="ECO:0000256" key="1">
    <source>
        <dbReference type="ARBA" id="ARBA00005189"/>
    </source>
</evidence>
<evidence type="ECO:0000313" key="6">
    <source>
        <dbReference type="EMBL" id="GJM60313.1"/>
    </source>
</evidence>
<keyword evidence="4" id="KW-0472">Membrane</keyword>
<name>A0AAN5AKX8_9BACT</name>
<evidence type="ECO:0000256" key="4">
    <source>
        <dbReference type="SAM" id="Phobius"/>
    </source>
</evidence>
<dbReference type="SUPFAM" id="SSF69593">
    <property type="entry name" value="Glycerol-3-phosphate (1)-acyltransferase"/>
    <property type="match status" value="1"/>
</dbReference>
<evidence type="ECO:0000313" key="7">
    <source>
        <dbReference type="Proteomes" id="UP001310022"/>
    </source>
</evidence>
<keyword evidence="3 6" id="KW-0012">Acyltransferase</keyword>
<dbReference type="AlphaFoldDB" id="A0AAN5AKX8"/>
<dbReference type="EMBL" id="BQKE01000001">
    <property type="protein sequence ID" value="GJM60313.1"/>
    <property type="molecule type" value="Genomic_DNA"/>
</dbReference>
<keyword evidence="2" id="KW-0808">Transferase</keyword>
<gene>
    <name evidence="6" type="ORF">PEDI_08650</name>
</gene>
<keyword evidence="7" id="KW-1185">Reference proteome</keyword>
<dbReference type="InterPro" id="IPR002123">
    <property type="entry name" value="Plipid/glycerol_acylTrfase"/>
</dbReference>
<protein>
    <submittedName>
        <fullName evidence="6">1-acyl-sn-glycerol-3-phosphate acyltransferase</fullName>
    </submittedName>
</protein>
<reference evidence="6 7" key="1">
    <citation type="submission" date="2021-12" db="EMBL/GenBank/DDBJ databases">
        <title>Genome sequencing of bacteria with rrn-lacking chromosome and rrn-plasmid.</title>
        <authorList>
            <person name="Anda M."/>
            <person name="Iwasaki W."/>
        </authorList>
    </citation>
    <scope>NUCLEOTIDE SEQUENCE [LARGE SCALE GENOMIC DNA]</scope>
    <source>
        <strain evidence="6 7">NBRC 15940</strain>
    </source>
</reference>
<dbReference type="GO" id="GO:0003841">
    <property type="term" value="F:1-acylglycerol-3-phosphate O-acyltransferase activity"/>
    <property type="evidence" value="ECO:0007669"/>
    <property type="project" value="TreeGrafter"/>
</dbReference>